<reference evidence="2" key="2">
    <citation type="submission" date="2021-09" db="EMBL/GenBank/DDBJ databases">
        <authorList>
            <person name="Jia N."/>
            <person name="Wang J."/>
            <person name="Shi W."/>
            <person name="Du L."/>
            <person name="Sun Y."/>
            <person name="Zhan W."/>
            <person name="Jiang J."/>
            <person name="Wang Q."/>
            <person name="Zhang B."/>
            <person name="Ji P."/>
            <person name="Sakyi L.B."/>
            <person name="Cui X."/>
            <person name="Yuan T."/>
            <person name="Jiang B."/>
            <person name="Yang W."/>
            <person name="Lam T.T.-Y."/>
            <person name="Chang Q."/>
            <person name="Ding S."/>
            <person name="Wang X."/>
            <person name="Zhu J."/>
            <person name="Ruan X."/>
            <person name="Zhao L."/>
            <person name="Wei J."/>
            <person name="Que T."/>
            <person name="Du C."/>
            <person name="Cheng J."/>
            <person name="Dai P."/>
            <person name="Han X."/>
            <person name="Huang E."/>
            <person name="Gao Y."/>
            <person name="Liu J."/>
            <person name="Shao H."/>
            <person name="Ye R."/>
            <person name="Li L."/>
            <person name="Wei W."/>
            <person name="Wang X."/>
            <person name="Wang C."/>
            <person name="Huo Q."/>
            <person name="Li W."/>
            <person name="Guo W."/>
            <person name="Chen H."/>
            <person name="Chen S."/>
            <person name="Zhou L."/>
            <person name="Zhou L."/>
            <person name="Ni X."/>
            <person name="Tian J."/>
            <person name="Zhou Y."/>
            <person name="Sheng Y."/>
            <person name="Liu T."/>
            <person name="Pan Y."/>
            <person name="Xia L."/>
            <person name="Li J."/>
            <person name="Zhao F."/>
            <person name="Cao W."/>
        </authorList>
    </citation>
    <scope>NUCLEOTIDE SEQUENCE</scope>
    <source>
        <strain evidence="2">Rsan-2018</strain>
        <tissue evidence="2">Larvae</tissue>
    </source>
</reference>
<feature type="transmembrane region" description="Helical" evidence="1">
    <location>
        <begin position="7"/>
        <end position="31"/>
    </location>
</feature>
<dbReference type="Proteomes" id="UP000821837">
    <property type="component" value="Unassembled WGS sequence"/>
</dbReference>
<feature type="transmembrane region" description="Helical" evidence="1">
    <location>
        <begin position="83"/>
        <end position="102"/>
    </location>
</feature>
<reference evidence="2" key="1">
    <citation type="journal article" date="2020" name="Cell">
        <title>Large-Scale Comparative Analyses of Tick Genomes Elucidate Their Genetic Diversity and Vector Capacities.</title>
        <authorList>
            <consortium name="Tick Genome and Microbiome Consortium (TIGMIC)"/>
            <person name="Jia N."/>
            <person name="Wang J."/>
            <person name="Shi W."/>
            <person name="Du L."/>
            <person name="Sun Y."/>
            <person name="Zhan W."/>
            <person name="Jiang J.F."/>
            <person name="Wang Q."/>
            <person name="Zhang B."/>
            <person name="Ji P."/>
            <person name="Bell-Sakyi L."/>
            <person name="Cui X.M."/>
            <person name="Yuan T.T."/>
            <person name="Jiang B.G."/>
            <person name="Yang W.F."/>
            <person name="Lam T.T."/>
            <person name="Chang Q.C."/>
            <person name="Ding S.J."/>
            <person name="Wang X.J."/>
            <person name="Zhu J.G."/>
            <person name="Ruan X.D."/>
            <person name="Zhao L."/>
            <person name="Wei J.T."/>
            <person name="Ye R.Z."/>
            <person name="Que T.C."/>
            <person name="Du C.H."/>
            <person name="Zhou Y.H."/>
            <person name="Cheng J.X."/>
            <person name="Dai P.F."/>
            <person name="Guo W.B."/>
            <person name="Han X.H."/>
            <person name="Huang E.J."/>
            <person name="Li L.F."/>
            <person name="Wei W."/>
            <person name="Gao Y.C."/>
            <person name="Liu J.Z."/>
            <person name="Shao H.Z."/>
            <person name="Wang X."/>
            <person name="Wang C.C."/>
            <person name="Yang T.C."/>
            <person name="Huo Q.B."/>
            <person name="Li W."/>
            <person name="Chen H.Y."/>
            <person name="Chen S.E."/>
            <person name="Zhou L.G."/>
            <person name="Ni X.B."/>
            <person name="Tian J.H."/>
            <person name="Sheng Y."/>
            <person name="Liu T."/>
            <person name="Pan Y.S."/>
            <person name="Xia L.Y."/>
            <person name="Li J."/>
            <person name="Zhao F."/>
            <person name="Cao W.C."/>
        </authorList>
    </citation>
    <scope>NUCLEOTIDE SEQUENCE</scope>
    <source>
        <strain evidence="2">Rsan-2018</strain>
    </source>
</reference>
<gene>
    <name evidence="2" type="ORF">HPB52_024683</name>
</gene>
<sequence length="178" mass="19877">MEAPPDWIGYFARALTIVSLVGSLSISWRVWRTSSSPGVACSHIWLLYGSATGNSRATVLSVGGLILKTVYETPHRVLTHERGALLHLVALFVLICIVWSMISVEQLGGLLFAWSLTYNLSWIPAIPFFGRTIGRWRITIFGLWTLYAWLAGNERLCTTNFIGFFAGILEVCCRPELQ</sequence>
<proteinExistence type="predicted"/>
<evidence type="ECO:0000313" key="2">
    <source>
        <dbReference type="EMBL" id="KAH7986855.1"/>
    </source>
</evidence>
<keyword evidence="1" id="KW-0812">Transmembrane</keyword>
<evidence type="ECO:0000313" key="3">
    <source>
        <dbReference type="Proteomes" id="UP000821837"/>
    </source>
</evidence>
<feature type="transmembrane region" description="Helical" evidence="1">
    <location>
        <begin position="51"/>
        <end position="71"/>
    </location>
</feature>
<feature type="transmembrane region" description="Helical" evidence="1">
    <location>
        <begin position="108"/>
        <end position="129"/>
    </location>
</feature>
<dbReference type="AlphaFoldDB" id="A0A9D4TE13"/>
<accession>A0A9D4TE13</accession>
<keyword evidence="3" id="KW-1185">Reference proteome</keyword>
<comment type="caution">
    <text evidence="2">The sequence shown here is derived from an EMBL/GenBank/DDBJ whole genome shotgun (WGS) entry which is preliminary data.</text>
</comment>
<keyword evidence="1" id="KW-0472">Membrane</keyword>
<organism evidence="2 3">
    <name type="scientific">Rhipicephalus sanguineus</name>
    <name type="common">Brown dog tick</name>
    <name type="synonym">Ixodes sanguineus</name>
    <dbReference type="NCBI Taxonomy" id="34632"/>
    <lineage>
        <taxon>Eukaryota</taxon>
        <taxon>Metazoa</taxon>
        <taxon>Ecdysozoa</taxon>
        <taxon>Arthropoda</taxon>
        <taxon>Chelicerata</taxon>
        <taxon>Arachnida</taxon>
        <taxon>Acari</taxon>
        <taxon>Parasitiformes</taxon>
        <taxon>Ixodida</taxon>
        <taxon>Ixodoidea</taxon>
        <taxon>Ixodidae</taxon>
        <taxon>Rhipicephalinae</taxon>
        <taxon>Rhipicephalus</taxon>
        <taxon>Rhipicephalus</taxon>
    </lineage>
</organism>
<evidence type="ECO:0000256" key="1">
    <source>
        <dbReference type="SAM" id="Phobius"/>
    </source>
</evidence>
<keyword evidence="1" id="KW-1133">Transmembrane helix</keyword>
<name>A0A9D4TE13_RHISA</name>
<protein>
    <submittedName>
        <fullName evidence="2">Uncharacterized protein</fullName>
    </submittedName>
</protein>
<dbReference type="EMBL" id="JABSTV010000240">
    <property type="protein sequence ID" value="KAH7986855.1"/>
    <property type="molecule type" value="Genomic_DNA"/>
</dbReference>